<dbReference type="PANTHER" id="PTHR31862">
    <property type="entry name" value="UPF0261 DOMAIN PROTEIN (AFU_ORTHOLOGUE AFUA_1G10120)"/>
    <property type="match status" value="1"/>
</dbReference>
<keyword evidence="2" id="KW-0378">Hydrolase</keyword>
<gene>
    <name evidence="2" type="ORF">GNZ18_30095</name>
</gene>
<dbReference type="InterPro" id="IPR009215">
    <property type="entry name" value="TIM-br_IGPS-like"/>
</dbReference>
<dbReference type="RefSeq" id="WP_156219998.1">
    <property type="nucleotide sequence ID" value="NZ_WOFH01000012.1"/>
</dbReference>
<feature type="domain" description="TIM-barrel" evidence="1">
    <location>
        <begin position="6"/>
        <end position="271"/>
    </location>
</feature>
<dbReference type="Gene3D" id="1.20.5.460">
    <property type="entry name" value="Single helix bin"/>
    <property type="match status" value="1"/>
</dbReference>
<dbReference type="SUPFAM" id="SSF51621">
    <property type="entry name" value="Phosphoenolpyruvate/pyruvate domain"/>
    <property type="match status" value="1"/>
</dbReference>
<dbReference type="EMBL" id="WOFH01000012">
    <property type="protein sequence ID" value="MUN40826.1"/>
    <property type="molecule type" value="Genomic_DNA"/>
</dbReference>
<name>A0A7K1L9B7_9ACTN</name>
<dbReference type="InterPro" id="IPR051353">
    <property type="entry name" value="Tobamovirus_resist_UPF0261"/>
</dbReference>
<sequence length="279" mass="29116">MKRESVLARLRAAVAAGEPVVGAGAGTGLSAKCAESGGVDLIIIYNSGRYRMAGRGSLAGLLPYGDANQIVVDMAAEVLPVVRDTPVLAGVCGTDPFRLMPVFLDQLKAMGFAGVQNFPTVGLYDGVFRQNLEETGMGYGLEVEMVRLARERDLVTAPYVFDEDQARAMAEAGADVLVPHVGLTAKGSIGAGTALTLDEAVARVQAMRDAAHAVRPEVLVLCHGGPIAEPEDAAYVLARTEGVVGFFGASSVERLPTERAITAQAAAFKNLPLSGDEES</sequence>
<organism evidence="2 3">
    <name type="scientific">Actinomadura litoris</name>
    <dbReference type="NCBI Taxonomy" id="2678616"/>
    <lineage>
        <taxon>Bacteria</taxon>
        <taxon>Bacillati</taxon>
        <taxon>Actinomycetota</taxon>
        <taxon>Actinomycetes</taxon>
        <taxon>Streptosporangiales</taxon>
        <taxon>Thermomonosporaceae</taxon>
        <taxon>Actinomadura</taxon>
    </lineage>
</organism>
<reference evidence="2 3" key="1">
    <citation type="submission" date="2019-11" db="EMBL/GenBank/DDBJ databases">
        <authorList>
            <person name="Cao P."/>
        </authorList>
    </citation>
    <scope>NUCLEOTIDE SEQUENCE [LARGE SCALE GENOMIC DNA]</scope>
    <source>
        <strain evidence="2 3">NEAU-AAG5</strain>
    </source>
</reference>
<comment type="caution">
    <text evidence="2">The sequence shown here is derived from an EMBL/GenBank/DDBJ whole genome shotgun (WGS) entry which is preliminary data.</text>
</comment>
<accession>A0A7K1L9B7</accession>
<proteinExistence type="predicted"/>
<dbReference type="AlphaFoldDB" id="A0A7K1L9B7"/>
<dbReference type="GO" id="GO:0016787">
    <property type="term" value="F:hydrolase activity"/>
    <property type="evidence" value="ECO:0007669"/>
    <property type="project" value="UniProtKB-KW"/>
</dbReference>
<evidence type="ECO:0000259" key="1">
    <source>
        <dbReference type="Pfam" id="PF09370"/>
    </source>
</evidence>
<keyword evidence="3" id="KW-1185">Reference proteome</keyword>
<keyword evidence="2" id="KW-0670">Pyruvate</keyword>
<dbReference type="InterPro" id="IPR013785">
    <property type="entry name" value="Aldolase_TIM"/>
</dbReference>
<evidence type="ECO:0000313" key="2">
    <source>
        <dbReference type="EMBL" id="MUN40826.1"/>
    </source>
</evidence>
<dbReference type="PANTHER" id="PTHR31862:SF1">
    <property type="entry name" value="UPF0261 DOMAIN PROTEIN (AFU_ORTHOLOGUE AFUA_1G10120)"/>
    <property type="match status" value="1"/>
</dbReference>
<dbReference type="Pfam" id="PF09370">
    <property type="entry name" value="PEP_hydrolase"/>
    <property type="match status" value="1"/>
</dbReference>
<dbReference type="PIRSF" id="PIRSF034452">
    <property type="entry name" value="TIM-br_sig_trnsd"/>
    <property type="match status" value="1"/>
</dbReference>
<dbReference type="Proteomes" id="UP000432015">
    <property type="component" value="Unassembled WGS sequence"/>
</dbReference>
<protein>
    <submittedName>
        <fullName evidence="2">Phosphoenolpyruvate hydrolase family protein</fullName>
    </submittedName>
</protein>
<dbReference type="Gene3D" id="3.20.20.70">
    <property type="entry name" value="Aldolase class I"/>
    <property type="match status" value="1"/>
</dbReference>
<evidence type="ECO:0000313" key="3">
    <source>
        <dbReference type="Proteomes" id="UP000432015"/>
    </source>
</evidence>
<dbReference type="InterPro" id="IPR015813">
    <property type="entry name" value="Pyrv/PenolPyrv_kinase-like_dom"/>
</dbReference>